<dbReference type="EMBL" id="UINC01049134">
    <property type="protein sequence ID" value="SVB60524.1"/>
    <property type="molecule type" value="Genomic_DNA"/>
</dbReference>
<protein>
    <recommendedName>
        <fullName evidence="2">Methyltransferase type 11 domain-containing protein</fullName>
    </recommendedName>
</protein>
<evidence type="ECO:0000313" key="1">
    <source>
        <dbReference type="EMBL" id="SVB60524.1"/>
    </source>
</evidence>
<dbReference type="SUPFAM" id="SSF53335">
    <property type="entry name" value="S-adenosyl-L-methionine-dependent methyltransferases"/>
    <property type="match status" value="1"/>
</dbReference>
<accession>A0A382FDZ4</accession>
<dbReference type="Pfam" id="PF13489">
    <property type="entry name" value="Methyltransf_23"/>
    <property type="match status" value="1"/>
</dbReference>
<reference evidence="1" key="1">
    <citation type="submission" date="2018-05" db="EMBL/GenBank/DDBJ databases">
        <authorList>
            <person name="Lanie J.A."/>
            <person name="Ng W.-L."/>
            <person name="Kazmierczak K.M."/>
            <person name="Andrzejewski T.M."/>
            <person name="Davidsen T.M."/>
            <person name="Wayne K.J."/>
            <person name="Tettelin H."/>
            <person name="Glass J.I."/>
            <person name="Rusch D."/>
            <person name="Podicherti R."/>
            <person name="Tsui H.-C.T."/>
            <person name="Winkler M.E."/>
        </authorList>
    </citation>
    <scope>NUCLEOTIDE SEQUENCE</scope>
</reference>
<gene>
    <name evidence="1" type="ORF">METZ01_LOCUS213378</name>
</gene>
<dbReference type="AlphaFoldDB" id="A0A382FDZ4"/>
<proteinExistence type="predicted"/>
<sequence>MRYHVEVGKKVSSQVLKKKCPLCLSLHVALFFTSVRKKLERQYLSCDSCGLVFVPSQYQLTIDEQRDRYLEHNNSPTDTGYRKFLSRLKNQMTPYLIPGQTGLDYGSGPGPTLSLMLESEGYRMEIFDPIFADFKENLDKLYDFVVSTETVEHFTKPNEDFQLLHDLVRPGGLIGIMTAILYEGINFEDWYYRLDPTHVNFYRPRTMEFVADQWNLESSSPSENIYIFRKPVR</sequence>
<dbReference type="Gene3D" id="3.40.50.150">
    <property type="entry name" value="Vaccinia Virus protein VP39"/>
    <property type="match status" value="1"/>
</dbReference>
<name>A0A382FDZ4_9ZZZZ</name>
<dbReference type="InterPro" id="IPR029063">
    <property type="entry name" value="SAM-dependent_MTases_sf"/>
</dbReference>
<evidence type="ECO:0008006" key="2">
    <source>
        <dbReference type="Google" id="ProtNLM"/>
    </source>
</evidence>
<organism evidence="1">
    <name type="scientific">marine metagenome</name>
    <dbReference type="NCBI Taxonomy" id="408172"/>
    <lineage>
        <taxon>unclassified sequences</taxon>
        <taxon>metagenomes</taxon>
        <taxon>ecological metagenomes</taxon>
    </lineage>
</organism>